<proteinExistence type="predicted"/>
<dbReference type="RefSeq" id="WP_089860956.1">
    <property type="nucleotide sequence ID" value="NZ_FNDW01000013.1"/>
</dbReference>
<reference evidence="3" key="1">
    <citation type="submission" date="2016-10" db="EMBL/GenBank/DDBJ databases">
        <authorList>
            <person name="Varghese N."/>
            <person name="Submissions S."/>
        </authorList>
    </citation>
    <scope>NUCLEOTIDE SEQUENCE [LARGE SCALE GENOMIC DNA]</scope>
    <source>
        <strain evidence="3">DSM 17071</strain>
    </source>
</reference>
<feature type="transmembrane region" description="Helical" evidence="1">
    <location>
        <begin position="45"/>
        <end position="63"/>
    </location>
</feature>
<keyword evidence="1" id="KW-0472">Membrane</keyword>
<keyword evidence="1" id="KW-0812">Transmembrane</keyword>
<dbReference type="PANTHER" id="PTHR36974:SF1">
    <property type="entry name" value="DOXX FAMILY MEMBRANE PROTEIN"/>
    <property type="match status" value="1"/>
</dbReference>
<evidence type="ECO:0000313" key="3">
    <source>
        <dbReference type="Proteomes" id="UP000198869"/>
    </source>
</evidence>
<evidence type="ECO:0000256" key="1">
    <source>
        <dbReference type="SAM" id="Phobius"/>
    </source>
</evidence>
<dbReference type="EMBL" id="FNDW01000013">
    <property type="protein sequence ID" value="SDI76891.1"/>
    <property type="molecule type" value="Genomic_DNA"/>
</dbReference>
<organism evidence="2 3">
    <name type="scientific">Chryseobacterium taeanense</name>
    <dbReference type="NCBI Taxonomy" id="311334"/>
    <lineage>
        <taxon>Bacteria</taxon>
        <taxon>Pseudomonadati</taxon>
        <taxon>Bacteroidota</taxon>
        <taxon>Flavobacteriia</taxon>
        <taxon>Flavobacteriales</taxon>
        <taxon>Weeksellaceae</taxon>
        <taxon>Chryseobacterium group</taxon>
        <taxon>Chryseobacterium</taxon>
    </lineage>
</organism>
<accession>A0A1G8N9C0</accession>
<evidence type="ECO:0000313" key="2">
    <source>
        <dbReference type="EMBL" id="SDI76891.1"/>
    </source>
</evidence>
<dbReference type="OrthoDB" id="9788974at2"/>
<dbReference type="PANTHER" id="PTHR36974">
    <property type="entry name" value="MEMBRANE PROTEIN-RELATED"/>
    <property type="match status" value="1"/>
</dbReference>
<sequence length="125" mass="13803">MEAKNISRIALGAFLITAGIGHLTFARKEFQAQVPEWVPLDKDDTVVYSGIAEIALGTAVIVTPKKYRKTMGKIVAGFFAAVLPGNIAQYKNRRDSFGLNTDNQRFARLFMQAPLIAWALKSTDE</sequence>
<dbReference type="STRING" id="311334.SAMN05421846_11350"/>
<dbReference type="AlphaFoldDB" id="A0A1G8N9C0"/>
<keyword evidence="1" id="KW-1133">Transmembrane helix</keyword>
<dbReference type="Proteomes" id="UP000198869">
    <property type="component" value="Unassembled WGS sequence"/>
</dbReference>
<protein>
    <submittedName>
        <fullName evidence="2">Uncharacterized membrane protein</fullName>
    </submittedName>
</protein>
<name>A0A1G8N9C0_9FLAO</name>
<gene>
    <name evidence="2" type="ORF">SAMN05421846_11350</name>
</gene>
<keyword evidence="3" id="KW-1185">Reference proteome</keyword>